<dbReference type="PANTHER" id="PTHR39267">
    <property type="entry name" value="SURVIVAL MOTOR NEURON-LIKE PROTEIN 1"/>
    <property type="match status" value="1"/>
</dbReference>
<dbReference type="InterPro" id="IPR049481">
    <property type="entry name" value="SMN_G2-BD"/>
</dbReference>
<gene>
    <name evidence="4" type="primary">LOC105053815</name>
</gene>
<feature type="domain" description="Survival Motor Neuron Gemin2-binding" evidence="2">
    <location>
        <begin position="1"/>
        <end position="29"/>
    </location>
</feature>
<dbReference type="InParanoid" id="A0A6I9RW80"/>
<proteinExistence type="predicted"/>
<dbReference type="PANTHER" id="PTHR39267:SF1">
    <property type="entry name" value="SURVIVAL MOTOR NEURON PROTEIN"/>
    <property type="match status" value="1"/>
</dbReference>
<dbReference type="OrthoDB" id="197400at2759"/>
<protein>
    <submittedName>
        <fullName evidence="4">Uncharacterized protein LOC105053815 isoform X1</fullName>
    </submittedName>
</protein>
<dbReference type="CDD" id="cd22851">
    <property type="entry name" value="SMN_N"/>
    <property type="match status" value="1"/>
</dbReference>
<evidence type="ECO:0000259" key="2">
    <source>
        <dbReference type="Pfam" id="PF20636"/>
    </source>
</evidence>
<dbReference type="RefSeq" id="XP_010933417.1">
    <property type="nucleotide sequence ID" value="XM_010935115.3"/>
</dbReference>
<reference evidence="4" key="1">
    <citation type="submission" date="2025-08" db="UniProtKB">
        <authorList>
            <consortium name="RefSeq"/>
        </authorList>
    </citation>
    <scope>IDENTIFICATION</scope>
</reference>
<dbReference type="Pfam" id="PF20636">
    <property type="entry name" value="SMN_G2-BD"/>
    <property type="match status" value="1"/>
</dbReference>
<sequence length="357" mass="38354">MGKGTDLWDDSALINAFDHAMATYKAMHGKECQGTFLKEGKQTIESNRDEPVPAEKTAEQIEPDDDINNINNGAAEVHVSCCCNEVTAEDLPDQKDNLGMDFCATESYPCSSGALYTDGKIDGYSDQQSTEFNELLRQYYELEEKKQKIVEQLRDKNYLNYQTTVQSFTSQMHDVPASNACNASEYGQQHPCSLCSCHYVAVPISACVVGGLSSGGYGCCPPWIAGCSVSQANLFPGAHASGAGCPAQSGTCSIGASYSMDAAKQSTHADDEVVKAGMIAAERAINSTKTELSAASSVCEGKEMGKDKSENSGIQECKGSESVGPETDLAVVLNAWYSAGFHTGRYLLEQSRRNSHQ</sequence>
<feature type="region of interest" description="Disordered" evidence="1">
    <location>
        <begin position="303"/>
        <end position="322"/>
    </location>
</feature>
<keyword evidence="3" id="KW-1185">Reference proteome</keyword>
<dbReference type="Proteomes" id="UP000504607">
    <property type="component" value="Chromosome 11"/>
</dbReference>
<organism evidence="3 4">
    <name type="scientific">Elaeis guineensis var. tenera</name>
    <name type="common">Oil palm</name>
    <dbReference type="NCBI Taxonomy" id="51953"/>
    <lineage>
        <taxon>Eukaryota</taxon>
        <taxon>Viridiplantae</taxon>
        <taxon>Streptophyta</taxon>
        <taxon>Embryophyta</taxon>
        <taxon>Tracheophyta</taxon>
        <taxon>Spermatophyta</taxon>
        <taxon>Magnoliopsida</taxon>
        <taxon>Liliopsida</taxon>
        <taxon>Arecaceae</taxon>
        <taxon>Arecoideae</taxon>
        <taxon>Cocoseae</taxon>
        <taxon>Elaeidinae</taxon>
        <taxon>Elaeis</taxon>
    </lineage>
</organism>
<dbReference type="InterPro" id="IPR040424">
    <property type="entry name" value="Smn1"/>
</dbReference>
<dbReference type="AlphaFoldDB" id="A0A6I9RW80"/>
<evidence type="ECO:0000313" key="4">
    <source>
        <dbReference type="RefSeq" id="XP_010933417.1"/>
    </source>
</evidence>
<dbReference type="KEGG" id="egu:105053815"/>
<dbReference type="FunCoup" id="A0A6I9RW80">
    <property type="interactions" value="3283"/>
</dbReference>
<evidence type="ECO:0000313" key="3">
    <source>
        <dbReference type="Proteomes" id="UP000504607"/>
    </source>
</evidence>
<dbReference type="GeneID" id="105053815"/>
<accession>A0A6I9RW80</accession>
<evidence type="ECO:0000256" key="1">
    <source>
        <dbReference type="SAM" id="MobiDB-lite"/>
    </source>
</evidence>
<name>A0A6I9RW80_ELAGV</name>